<evidence type="ECO:0000256" key="1">
    <source>
        <dbReference type="SAM" id="SignalP"/>
    </source>
</evidence>
<feature type="chain" id="PRO_5007572444" evidence="1">
    <location>
        <begin position="22"/>
        <end position="121"/>
    </location>
</feature>
<keyword evidence="3" id="KW-1185">Reference proteome</keyword>
<accession>A0A150WFK7</accession>
<feature type="signal peptide" evidence="1">
    <location>
        <begin position="1"/>
        <end position="21"/>
    </location>
</feature>
<name>A0A150WFK7_BDEBC</name>
<dbReference type="Proteomes" id="UP000075320">
    <property type="component" value="Unassembled WGS sequence"/>
</dbReference>
<protein>
    <submittedName>
        <fullName evidence="2">Uncharacterized protein</fullName>
    </submittedName>
</protein>
<dbReference type="AlphaFoldDB" id="A0A150WFK7"/>
<dbReference type="EMBL" id="LUKE01000006">
    <property type="protein sequence ID" value="KYG61655.1"/>
    <property type="molecule type" value="Genomic_DNA"/>
</dbReference>
<evidence type="ECO:0000313" key="3">
    <source>
        <dbReference type="Proteomes" id="UP000075320"/>
    </source>
</evidence>
<comment type="caution">
    <text evidence="2">The sequence shown here is derived from an EMBL/GenBank/DDBJ whole genome shotgun (WGS) entry which is preliminary data.</text>
</comment>
<proteinExistence type="predicted"/>
<reference evidence="2 3" key="1">
    <citation type="submission" date="2016-03" db="EMBL/GenBank/DDBJ databases">
        <authorList>
            <person name="Ploux O."/>
        </authorList>
    </citation>
    <scope>NUCLEOTIDE SEQUENCE [LARGE SCALE GENOMIC DNA]</scope>
    <source>
        <strain evidence="2 3">R0</strain>
    </source>
</reference>
<gene>
    <name evidence="2" type="ORF">AZI86_18325</name>
</gene>
<organism evidence="2 3">
    <name type="scientific">Bdellovibrio bacteriovorus</name>
    <dbReference type="NCBI Taxonomy" id="959"/>
    <lineage>
        <taxon>Bacteria</taxon>
        <taxon>Pseudomonadati</taxon>
        <taxon>Bdellovibrionota</taxon>
        <taxon>Bdellovibrionia</taxon>
        <taxon>Bdellovibrionales</taxon>
        <taxon>Pseudobdellovibrionaceae</taxon>
        <taxon>Bdellovibrio</taxon>
    </lineage>
</organism>
<evidence type="ECO:0000313" key="2">
    <source>
        <dbReference type="EMBL" id="KYG61655.1"/>
    </source>
</evidence>
<dbReference type="RefSeq" id="WP_061836737.1">
    <property type="nucleotide sequence ID" value="NZ_LUKE01000006.1"/>
</dbReference>
<keyword evidence="1" id="KW-0732">Signal</keyword>
<sequence>MKNQTLLSLFIGLMMSASAQAGTLNIFCDVQNDKTCIERSLGALQKMGCQTIDRQSSCVAEEHDLDICTIETTNCSEPTPDLVITTTCREGKKISLNKFDRGLTLTWWMGFQSYQKSICVK</sequence>